<dbReference type="EMBL" id="RRYP01013290">
    <property type="protein sequence ID" value="TNV76592.1"/>
    <property type="molecule type" value="Genomic_DNA"/>
</dbReference>
<dbReference type="AlphaFoldDB" id="A0A8J8SZG6"/>
<feature type="domain" description="TLC" evidence="7">
    <location>
        <begin position="31"/>
        <end position="250"/>
    </location>
</feature>
<accession>A0A8J8SZG6</accession>
<dbReference type="InterPro" id="IPR050846">
    <property type="entry name" value="TLCD"/>
</dbReference>
<evidence type="ECO:0000313" key="9">
    <source>
        <dbReference type="Proteomes" id="UP000785679"/>
    </source>
</evidence>
<dbReference type="PANTHER" id="PTHR13439:SF0">
    <property type="entry name" value="TOPOISOMERASE I DAMAGE AFFECTED PROTEIN 4"/>
    <property type="match status" value="1"/>
</dbReference>
<evidence type="ECO:0000256" key="1">
    <source>
        <dbReference type="ARBA" id="ARBA00004141"/>
    </source>
</evidence>
<dbReference type="GO" id="GO:0055088">
    <property type="term" value="P:lipid homeostasis"/>
    <property type="evidence" value="ECO:0007669"/>
    <property type="project" value="TreeGrafter"/>
</dbReference>
<dbReference type="InterPro" id="IPR006634">
    <property type="entry name" value="TLC-dom"/>
</dbReference>
<feature type="transmembrane region" description="Helical" evidence="6">
    <location>
        <begin position="115"/>
        <end position="133"/>
    </location>
</feature>
<dbReference type="Proteomes" id="UP000785679">
    <property type="component" value="Unassembled WGS sequence"/>
</dbReference>
<feature type="transmembrane region" description="Helical" evidence="6">
    <location>
        <begin position="177"/>
        <end position="197"/>
    </location>
</feature>
<gene>
    <name evidence="8" type="ORF">FGO68_gene15160</name>
</gene>
<keyword evidence="4 5" id="KW-0472">Membrane</keyword>
<sequence length="261" mass="29732">MTFATYLFSGILCHLLLPSYRHLPLPHFTSKKRVDYLTRVIAILHALLVTALAYYGIFHLCDDNKQSILSSRQCLTTPKLFHLLSAIITIGYLSFDLLATASFNHENNPLTYQTYMHHVAGIVAFATALVLRVQGSPFLIGAIANQFTEISTPFMNLRQILYVHKMENSVCATVNKIVFAFTFLVVRLLFQIYFAYVSLFWLLDEYPNLPGYSGWELLGFTICWVAQVLGLLLNFSWASLIVKQLMRMVGSNKHPRKKKGE</sequence>
<keyword evidence="9" id="KW-1185">Reference proteome</keyword>
<dbReference type="GO" id="GO:0016020">
    <property type="term" value="C:membrane"/>
    <property type="evidence" value="ECO:0007669"/>
    <property type="project" value="UniProtKB-SubCell"/>
</dbReference>
<evidence type="ECO:0000256" key="5">
    <source>
        <dbReference type="PROSITE-ProRule" id="PRU00205"/>
    </source>
</evidence>
<name>A0A8J8SZG6_HALGN</name>
<evidence type="ECO:0000256" key="4">
    <source>
        <dbReference type="ARBA" id="ARBA00023136"/>
    </source>
</evidence>
<dbReference type="OrthoDB" id="506011at2759"/>
<evidence type="ECO:0000256" key="6">
    <source>
        <dbReference type="SAM" id="Phobius"/>
    </source>
</evidence>
<comment type="caution">
    <text evidence="8">The sequence shown here is derived from an EMBL/GenBank/DDBJ whole genome shotgun (WGS) entry which is preliminary data.</text>
</comment>
<protein>
    <recommendedName>
        <fullName evidence="7">TLC domain-containing protein</fullName>
    </recommendedName>
</protein>
<evidence type="ECO:0000313" key="8">
    <source>
        <dbReference type="EMBL" id="TNV76592.1"/>
    </source>
</evidence>
<keyword evidence="2 5" id="KW-0812">Transmembrane</keyword>
<feature type="transmembrane region" description="Helical" evidence="6">
    <location>
        <begin position="80"/>
        <end position="103"/>
    </location>
</feature>
<evidence type="ECO:0000256" key="2">
    <source>
        <dbReference type="ARBA" id="ARBA00022692"/>
    </source>
</evidence>
<reference evidence="8" key="1">
    <citation type="submission" date="2019-06" db="EMBL/GenBank/DDBJ databases">
        <authorList>
            <person name="Zheng W."/>
        </authorList>
    </citation>
    <scope>NUCLEOTIDE SEQUENCE</scope>
    <source>
        <strain evidence="8">QDHG01</strain>
    </source>
</reference>
<feature type="transmembrane region" description="Helical" evidence="6">
    <location>
        <begin position="217"/>
        <end position="242"/>
    </location>
</feature>
<dbReference type="PROSITE" id="PS50922">
    <property type="entry name" value="TLC"/>
    <property type="match status" value="1"/>
</dbReference>
<dbReference type="PANTHER" id="PTHR13439">
    <property type="entry name" value="CT120 PROTEIN"/>
    <property type="match status" value="1"/>
</dbReference>
<evidence type="ECO:0000259" key="7">
    <source>
        <dbReference type="PROSITE" id="PS50922"/>
    </source>
</evidence>
<proteinExistence type="predicted"/>
<evidence type="ECO:0000256" key="3">
    <source>
        <dbReference type="ARBA" id="ARBA00022989"/>
    </source>
</evidence>
<organism evidence="8 9">
    <name type="scientific">Halteria grandinella</name>
    <dbReference type="NCBI Taxonomy" id="5974"/>
    <lineage>
        <taxon>Eukaryota</taxon>
        <taxon>Sar</taxon>
        <taxon>Alveolata</taxon>
        <taxon>Ciliophora</taxon>
        <taxon>Intramacronucleata</taxon>
        <taxon>Spirotrichea</taxon>
        <taxon>Stichotrichia</taxon>
        <taxon>Sporadotrichida</taxon>
        <taxon>Halteriidae</taxon>
        <taxon>Halteria</taxon>
    </lineage>
</organism>
<dbReference type="GO" id="GO:0005783">
    <property type="term" value="C:endoplasmic reticulum"/>
    <property type="evidence" value="ECO:0007669"/>
    <property type="project" value="TreeGrafter"/>
</dbReference>
<keyword evidence="3 6" id="KW-1133">Transmembrane helix</keyword>
<comment type="subcellular location">
    <subcellularLocation>
        <location evidence="1">Membrane</location>
        <topology evidence="1">Multi-pass membrane protein</topology>
    </subcellularLocation>
</comment>
<dbReference type="SMART" id="SM00724">
    <property type="entry name" value="TLC"/>
    <property type="match status" value="1"/>
</dbReference>
<dbReference type="Pfam" id="PF03798">
    <property type="entry name" value="TRAM_LAG1_CLN8"/>
    <property type="match status" value="1"/>
</dbReference>
<feature type="transmembrane region" description="Helical" evidence="6">
    <location>
        <begin position="37"/>
        <end position="60"/>
    </location>
</feature>